<comment type="caution">
    <text evidence="3">The sequence shown here is derived from an EMBL/GenBank/DDBJ whole genome shotgun (WGS) entry which is preliminary data.</text>
</comment>
<gene>
    <name evidence="3" type="ORF">TRFO_05148</name>
</gene>
<evidence type="ECO:0000256" key="1">
    <source>
        <dbReference type="SAM" id="MobiDB-lite"/>
    </source>
</evidence>
<feature type="transmembrane region" description="Helical" evidence="2">
    <location>
        <begin position="90"/>
        <end position="114"/>
    </location>
</feature>
<evidence type="ECO:0000313" key="4">
    <source>
        <dbReference type="Proteomes" id="UP000179807"/>
    </source>
</evidence>
<sequence length="284" mass="31588">MHSQYHQQQSVALCLSICAIFFSMACFIITFPYSVQFLALTDLSEITISLQPNEETQYLIIIFLAIVSFCTMIFFFPIVQGCRFCHCMGLLFISLITIANCFGIILFVLISIKLKRIGSVYNLLVIGFHSSLLIFQLLACGTSCSMDINSEYIYISRNELENLNSTNCPAPVSNISNNNTSNSSNNNNNGGTFARNPYSPNSSQTISPSNSNNDFNNQNNYSNNYSHQSNNANNGGSATEDNFSRSDMIDDPINDYHNPPELDSNPYAALIQAPSSRYMDASYV</sequence>
<feature type="compositionally biased region" description="Low complexity" evidence="1">
    <location>
        <begin position="207"/>
        <end position="234"/>
    </location>
</feature>
<keyword evidence="2" id="KW-1133">Transmembrane helix</keyword>
<feature type="transmembrane region" description="Helical" evidence="2">
    <location>
        <begin position="58"/>
        <end position="78"/>
    </location>
</feature>
<feature type="transmembrane region" description="Helical" evidence="2">
    <location>
        <begin position="120"/>
        <end position="140"/>
    </location>
</feature>
<dbReference type="AlphaFoldDB" id="A0A1J4K9E4"/>
<protein>
    <submittedName>
        <fullName evidence="3">Uncharacterized protein</fullName>
    </submittedName>
</protein>
<dbReference type="GeneID" id="94827023"/>
<feature type="region of interest" description="Disordered" evidence="1">
    <location>
        <begin position="174"/>
        <end position="266"/>
    </location>
</feature>
<keyword evidence="2" id="KW-0472">Membrane</keyword>
<name>A0A1J4K9E4_9EUKA</name>
<dbReference type="RefSeq" id="XP_068360664.1">
    <property type="nucleotide sequence ID" value="XM_068492319.1"/>
</dbReference>
<dbReference type="EMBL" id="MLAK01000693">
    <property type="protein sequence ID" value="OHT07528.1"/>
    <property type="molecule type" value="Genomic_DNA"/>
</dbReference>
<dbReference type="Proteomes" id="UP000179807">
    <property type="component" value="Unassembled WGS sequence"/>
</dbReference>
<proteinExistence type="predicted"/>
<dbReference type="VEuPathDB" id="TrichDB:TRFO_05148"/>
<accession>A0A1J4K9E4</accession>
<keyword evidence="4" id="KW-1185">Reference proteome</keyword>
<organism evidence="3 4">
    <name type="scientific">Tritrichomonas foetus</name>
    <dbReference type="NCBI Taxonomy" id="1144522"/>
    <lineage>
        <taxon>Eukaryota</taxon>
        <taxon>Metamonada</taxon>
        <taxon>Parabasalia</taxon>
        <taxon>Tritrichomonadida</taxon>
        <taxon>Tritrichomonadidae</taxon>
        <taxon>Tritrichomonas</taxon>
    </lineage>
</organism>
<feature type="transmembrane region" description="Helical" evidence="2">
    <location>
        <begin position="12"/>
        <end position="38"/>
    </location>
</feature>
<reference evidence="3" key="1">
    <citation type="submission" date="2016-10" db="EMBL/GenBank/DDBJ databases">
        <authorList>
            <person name="Benchimol M."/>
            <person name="Almeida L.G."/>
            <person name="Vasconcelos A.T."/>
            <person name="Perreira-Neves A."/>
            <person name="Rosa I.A."/>
            <person name="Tasca T."/>
            <person name="Bogo M.R."/>
            <person name="de Souza W."/>
        </authorList>
    </citation>
    <scope>NUCLEOTIDE SEQUENCE [LARGE SCALE GENOMIC DNA]</scope>
    <source>
        <strain evidence="3">K</strain>
    </source>
</reference>
<evidence type="ECO:0000256" key="2">
    <source>
        <dbReference type="SAM" id="Phobius"/>
    </source>
</evidence>
<evidence type="ECO:0000313" key="3">
    <source>
        <dbReference type="EMBL" id="OHT07528.1"/>
    </source>
</evidence>
<feature type="compositionally biased region" description="Low complexity" evidence="1">
    <location>
        <begin position="174"/>
        <end position="189"/>
    </location>
</feature>
<keyword evidence="2" id="KW-0812">Transmembrane</keyword>